<comment type="catalytic activity">
    <reaction evidence="9">
        <text>2 reduced [2Fe-2S]-[ferredoxin] + NADP(+) + H(+) = 2 oxidized [2Fe-2S]-[ferredoxin] + NADPH</text>
        <dbReference type="Rhea" id="RHEA:20125"/>
        <dbReference type="Rhea" id="RHEA-COMP:10000"/>
        <dbReference type="Rhea" id="RHEA-COMP:10001"/>
        <dbReference type="ChEBI" id="CHEBI:15378"/>
        <dbReference type="ChEBI" id="CHEBI:33737"/>
        <dbReference type="ChEBI" id="CHEBI:33738"/>
        <dbReference type="ChEBI" id="CHEBI:57783"/>
        <dbReference type="ChEBI" id="CHEBI:58349"/>
        <dbReference type="EC" id="1.18.1.2"/>
    </reaction>
</comment>
<keyword evidence="12" id="KW-1185">Reference proteome</keyword>
<dbReference type="GO" id="GO:0004324">
    <property type="term" value="F:ferredoxin-NADP+ reductase activity"/>
    <property type="evidence" value="ECO:0007669"/>
    <property type="project" value="UniProtKB-EC"/>
</dbReference>
<keyword evidence="4" id="KW-0285">Flavoprotein</keyword>
<evidence type="ECO:0000256" key="1">
    <source>
        <dbReference type="ARBA" id="ARBA00001974"/>
    </source>
</evidence>
<evidence type="ECO:0000256" key="5">
    <source>
        <dbReference type="ARBA" id="ARBA00022741"/>
    </source>
</evidence>
<evidence type="ECO:0000256" key="2">
    <source>
        <dbReference type="ARBA" id="ARBA00008312"/>
    </source>
</evidence>
<dbReference type="InterPro" id="IPR001709">
    <property type="entry name" value="Flavoprot_Pyr_Nucl_cyt_Rdtase"/>
</dbReference>
<evidence type="ECO:0000256" key="7">
    <source>
        <dbReference type="ARBA" id="ARBA00022857"/>
    </source>
</evidence>
<dbReference type="Gene3D" id="2.40.30.10">
    <property type="entry name" value="Translation factors"/>
    <property type="match status" value="1"/>
</dbReference>
<evidence type="ECO:0000256" key="4">
    <source>
        <dbReference type="ARBA" id="ARBA00022630"/>
    </source>
</evidence>
<dbReference type="PANTHER" id="PTHR47878">
    <property type="entry name" value="OXIDOREDUCTASE FAD/NAD(P)-BINDING DOMAIN PROTEIN"/>
    <property type="match status" value="1"/>
</dbReference>
<evidence type="ECO:0000313" key="11">
    <source>
        <dbReference type="EMBL" id="MDP1028265.1"/>
    </source>
</evidence>
<dbReference type="CDD" id="cd06195">
    <property type="entry name" value="FNR1"/>
    <property type="match status" value="1"/>
</dbReference>
<keyword evidence="8 11" id="KW-0560">Oxidoreductase</keyword>
<sequence length="272" mass="29894">MTVTTETRAPALLPDNPAFLTAKVLWVRHWNEHLFSFAIERPASFRFRSGEFVMIGLAGEKKPLVRAYSIASPHYAEELEFLSIKVQDGPLTSRLQLIQPGDDIYLGKKPTGTLVLDALLGGKRLFMLSTGTGLAPFLSLMRDPDVYSAYDDVIVVHSVRRVSDLAYHDEMDGRLAEDPLVADEAGAQFHYVPTVTREPFRNTARIGALIDDGTLFSGLTGTAALDPETDRVMLCGSTEMIRDFAQLLEAKGFVEGSNANPGTFVIERAFVG</sequence>
<dbReference type="InterPro" id="IPR033892">
    <property type="entry name" value="FNR_bac"/>
</dbReference>
<evidence type="ECO:0000256" key="3">
    <source>
        <dbReference type="ARBA" id="ARBA00013223"/>
    </source>
</evidence>
<keyword evidence="5" id="KW-0547">Nucleotide-binding</keyword>
<evidence type="ECO:0000313" key="12">
    <source>
        <dbReference type="Proteomes" id="UP001230685"/>
    </source>
</evidence>
<comment type="similarity">
    <text evidence="2">Belongs to the ferredoxin--NADP reductase type 1 family.</text>
</comment>
<dbReference type="Proteomes" id="UP001230685">
    <property type="component" value="Unassembled WGS sequence"/>
</dbReference>
<reference evidence="11 12" key="1">
    <citation type="submission" date="2023-07" db="EMBL/GenBank/DDBJ databases">
        <authorList>
            <person name="Kim M.K."/>
        </authorList>
    </citation>
    <scope>NUCLEOTIDE SEQUENCE [LARGE SCALE GENOMIC DNA]</scope>
    <source>
        <strain evidence="11 12">KR1UV-12</strain>
    </source>
</reference>
<name>A0ABT9EN52_9SPHN</name>
<dbReference type="SUPFAM" id="SSF63380">
    <property type="entry name" value="Riboflavin synthase domain-like"/>
    <property type="match status" value="1"/>
</dbReference>
<dbReference type="InterPro" id="IPR051930">
    <property type="entry name" value="FNR_type-1"/>
</dbReference>
<keyword evidence="6" id="KW-0274">FAD</keyword>
<dbReference type="InterPro" id="IPR001433">
    <property type="entry name" value="OxRdtase_FAD/NAD-bd"/>
</dbReference>
<organism evidence="11 12">
    <name type="scientific">Sphingomonas aurea</name>
    <dbReference type="NCBI Taxonomy" id="3063994"/>
    <lineage>
        <taxon>Bacteria</taxon>
        <taxon>Pseudomonadati</taxon>
        <taxon>Pseudomonadota</taxon>
        <taxon>Alphaproteobacteria</taxon>
        <taxon>Sphingomonadales</taxon>
        <taxon>Sphingomonadaceae</taxon>
        <taxon>Sphingomonas</taxon>
    </lineage>
</organism>
<evidence type="ECO:0000256" key="8">
    <source>
        <dbReference type="ARBA" id="ARBA00023002"/>
    </source>
</evidence>
<feature type="domain" description="FAD-binding FR-type" evidence="10">
    <location>
        <begin position="17"/>
        <end position="117"/>
    </location>
</feature>
<dbReference type="PANTHER" id="PTHR47878:SF1">
    <property type="entry name" value="FLAVODOXIN_FERREDOXIN--NADP REDUCTASE"/>
    <property type="match status" value="1"/>
</dbReference>
<dbReference type="SUPFAM" id="SSF52343">
    <property type="entry name" value="Ferredoxin reductase-like, C-terminal NADP-linked domain"/>
    <property type="match status" value="1"/>
</dbReference>
<proteinExistence type="inferred from homology"/>
<protein>
    <recommendedName>
        <fullName evidence="3">ferredoxin--NADP(+) reductase</fullName>
        <ecNumber evidence="3">1.18.1.2</ecNumber>
    </recommendedName>
</protein>
<dbReference type="Pfam" id="PF00175">
    <property type="entry name" value="NAD_binding_1"/>
    <property type="match status" value="1"/>
</dbReference>
<dbReference type="InterPro" id="IPR017938">
    <property type="entry name" value="Riboflavin_synthase-like_b-brl"/>
</dbReference>
<evidence type="ECO:0000256" key="9">
    <source>
        <dbReference type="ARBA" id="ARBA00047776"/>
    </source>
</evidence>
<dbReference type="RefSeq" id="WP_305173982.1">
    <property type="nucleotide sequence ID" value="NZ_JAUUDS010000008.1"/>
</dbReference>
<dbReference type="PROSITE" id="PS51384">
    <property type="entry name" value="FAD_FR"/>
    <property type="match status" value="1"/>
</dbReference>
<evidence type="ECO:0000256" key="6">
    <source>
        <dbReference type="ARBA" id="ARBA00022827"/>
    </source>
</evidence>
<dbReference type="Pfam" id="PF00970">
    <property type="entry name" value="FAD_binding_6"/>
    <property type="match status" value="1"/>
</dbReference>
<comment type="caution">
    <text evidence="11">The sequence shown here is derived from an EMBL/GenBank/DDBJ whole genome shotgun (WGS) entry which is preliminary data.</text>
</comment>
<dbReference type="InterPro" id="IPR008333">
    <property type="entry name" value="Cbr1-like_FAD-bd_dom"/>
</dbReference>
<dbReference type="Gene3D" id="3.40.50.80">
    <property type="entry name" value="Nucleotide-binding domain of ferredoxin-NADP reductase (FNR) module"/>
    <property type="match status" value="1"/>
</dbReference>
<keyword evidence="7" id="KW-0521">NADP</keyword>
<dbReference type="InterPro" id="IPR039261">
    <property type="entry name" value="FNR_nucleotide-bd"/>
</dbReference>
<dbReference type="PRINTS" id="PR00371">
    <property type="entry name" value="FPNCR"/>
</dbReference>
<comment type="cofactor">
    <cofactor evidence="1">
        <name>FAD</name>
        <dbReference type="ChEBI" id="CHEBI:57692"/>
    </cofactor>
</comment>
<dbReference type="EC" id="1.18.1.2" evidence="3"/>
<dbReference type="InterPro" id="IPR017927">
    <property type="entry name" value="FAD-bd_FR_type"/>
</dbReference>
<dbReference type="EMBL" id="JAUUDS010000008">
    <property type="protein sequence ID" value="MDP1028265.1"/>
    <property type="molecule type" value="Genomic_DNA"/>
</dbReference>
<gene>
    <name evidence="11" type="ORF">Q5H91_13655</name>
</gene>
<evidence type="ECO:0000259" key="10">
    <source>
        <dbReference type="PROSITE" id="PS51384"/>
    </source>
</evidence>
<accession>A0ABT9EN52</accession>